<dbReference type="OrthoDB" id="9932926at2759"/>
<reference evidence="1 3" key="1">
    <citation type="journal article" date="2012" name="Nature">
        <title>Algal genomes reveal evolutionary mosaicism and the fate of nucleomorphs.</title>
        <authorList>
            <consortium name="DOE Joint Genome Institute"/>
            <person name="Curtis B.A."/>
            <person name="Tanifuji G."/>
            <person name="Burki F."/>
            <person name="Gruber A."/>
            <person name="Irimia M."/>
            <person name="Maruyama S."/>
            <person name="Arias M.C."/>
            <person name="Ball S.G."/>
            <person name="Gile G.H."/>
            <person name="Hirakawa Y."/>
            <person name="Hopkins J.F."/>
            <person name="Kuo A."/>
            <person name="Rensing S.A."/>
            <person name="Schmutz J."/>
            <person name="Symeonidi A."/>
            <person name="Elias M."/>
            <person name="Eveleigh R.J."/>
            <person name="Herman E.K."/>
            <person name="Klute M.J."/>
            <person name="Nakayama T."/>
            <person name="Obornik M."/>
            <person name="Reyes-Prieto A."/>
            <person name="Armbrust E.V."/>
            <person name="Aves S.J."/>
            <person name="Beiko R.G."/>
            <person name="Coutinho P."/>
            <person name="Dacks J.B."/>
            <person name="Durnford D.G."/>
            <person name="Fast N.M."/>
            <person name="Green B.R."/>
            <person name="Grisdale C.J."/>
            <person name="Hempel F."/>
            <person name="Henrissat B."/>
            <person name="Hoppner M.P."/>
            <person name="Ishida K."/>
            <person name="Kim E."/>
            <person name="Koreny L."/>
            <person name="Kroth P.G."/>
            <person name="Liu Y."/>
            <person name="Malik S.B."/>
            <person name="Maier U.G."/>
            <person name="McRose D."/>
            <person name="Mock T."/>
            <person name="Neilson J.A."/>
            <person name="Onodera N.T."/>
            <person name="Poole A.M."/>
            <person name="Pritham E.J."/>
            <person name="Richards T.A."/>
            <person name="Rocap G."/>
            <person name="Roy S.W."/>
            <person name="Sarai C."/>
            <person name="Schaack S."/>
            <person name="Shirato S."/>
            <person name="Slamovits C.H."/>
            <person name="Spencer D.F."/>
            <person name="Suzuki S."/>
            <person name="Worden A.Z."/>
            <person name="Zauner S."/>
            <person name="Barry K."/>
            <person name="Bell C."/>
            <person name="Bharti A.K."/>
            <person name="Crow J.A."/>
            <person name="Grimwood J."/>
            <person name="Kramer R."/>
            <person name="Lindquist E."/>
            <person name="Lucas S."/>
            <person name="Salamov A."/>
            <person name="McFadden G.I."/>
            <person name="Lane C.E."/>
            <person name="Keeling P.J."/>
            <person name="Gray M.W."/>
            <person name="Grigoriev I.V."/>
            <person name="Archibald J.M."/>
        </authorList>
    </citation>
    <scope>NUCLEOTIDE SEQUENCE</scope>
    <source>
        <strain evidence="1 3">CCMP2712</strain>
    </source>
</reference>
<dbReference type="SUPFAM" id="SSF52833">
    <property type="entry name" value="Thioredoxin-like"/>
    <property type="match status" value="1"/>
</dbReference>
<reference evidence="2" key="3">
    <citation type="submission" date="2016-03" db="UniProtKB">
        <authorList>
            <consortium name="EnsemblProtists"/>
        </authorList>
    </citation>
    <scope>IDENTIFICATION</scope>
</reference>
<gene>
    <name evidence="1" type="ORF">GUITHDRAFT_103989</name>
</gene>
<dbReference type="HOGENOM" id="CLU_2101588_0_0_1"/>
<dbReference type="AlphaFoldDB" id="L1JQ21"/>
<dbReference type="Proteomes" id="UP000011087">
    <property type="component" value="Unassembled WGS sequence"/>
</dbReference>
<proteinExistence type="predicted"/>
<dbReference type="RefSeq" id="XP_005837158.1">
    <property type="nucleotide sequence ID" value="XM_005837101.1"/>
</dbReference>
<dbReference type="OMA" id="QYIEYDV"/>
<protein>
    <submittedName>
        <fullName evidence="1 2">Uncharacterized protein</fullName>
    </submittedName>
</protein>
<dbReference type="EnsemblProtists" id="EKX50178">
    <property type="protein sequence ID" value="EKX50178"/>
    <property type="gene ID" value="GUITHDRAFT_103989"/>
</dbReference>
<reference evidence="3" key="2">
    <citation type="submission" date="2012-11" db="EMBL/GenBank/DDBJ databases">
        <authorList>
            <person name="Kuo A."/>
            <person name="Curtis B.A."/>
            <person name="Tanifuji G."/>
            <person name="Burki F."/>
            <person name="Gruber A."/>
            <person name="Irimia M."/>
            <person name="Maruyama S."/>
            <person name="Arias M.C."/>
            <person name="Ball S.G."/>
            <person name="Gile G.H."/>
            <person name="Hirakawa Y."/>
            <person name="Hopkins J.F."/>
            <person name="Rensing S.A."/>
            <person name="Schmutz J."/>
            <person name="Symeonidi A."/>
            <person name="Elias M."/>
            <person name="Eveleigh R.J."/>
            <person name="Herman E.K."/>
            <person name="Klute M.J."/>
            <person name="Nakayama T."/>
            <person name="Obornik M."/>
            <person name="Reyes-Prieto A."/>
            <person name="Armbrust E.V."/>
            <person name="Aves S.J."/>
            <person name="Beiko R.G."/>
            <person name="Coutinho P."/>
            <person name="Dacks J.B."/>
            <person name="Durnford D.G."/>
            <person name="Fast N.M."/>
            <person name="Green B.R."/>
            <person name="Grisdale C."/>
            <person name="Hempe F."/>
            <person name="Henrissat B."/>
            <person name="Hoppner M.P."/>
            <person name="Ishida K.-I."/>
            <person name="Kim E."/>
            <person name="Koreny L."/>
            <person name="Kroth P.G."/>
            <person name="Liu Y."/>
            <person name="Malik S.-B."/>
            <person name="Maier U.G."/>
            <person name="McRose D."/>
            <person name="Mock T."/>
            <person name="Neilson J.A."/>
            <person name="Onodera N.T."/>
            <person name="Poole A.M."/>
            <person name="Pritham E.J."/>
            <person name="Richards T.A."/>
            <person name="Rocap G."/>
            <person name="Roy S.W."/>
            <person name="Sarai C."/>
            <person name="Schaack S."/>
            <person name="Shirato S."/>
            <person name="Slamovits C.H."/>
            <person name="Spencer D.F."/>
            <person name="Suzuki S."/>
            <person name="Worden A.Z."/>
            <person name="Zauner S."/>
            <person name="Barry K."/>
            <person name="Bell C."/>
            <person name="Bharti A.K."/>
            <person name="Crow J.A."/>
            <person name="Grimwood J."/>
            <person name="Kramer R."/>
            <person name="Lindquist E."/>
            <person name="Lucas S."/>
            <person name="Salamov A."/>
            <person name="McFadden G.I."/>
            <person name="Lane C.E."/>
            <person name="Keeling P.J."/>
            <person name="Gray M.W."/>
            <person name="Grigoriev I.V."/>
            <person name="Archibald J.M."/>
        </authorList>
    </citation>
    <scope>NUCLEOTIDE SEQUENCE</scope>
    <source>
        <strain evidence="3">CCMP2712</strain>
    </source>
</reference>
<accession>L1JQ21</accession>
<keyword evidence="3" id="KW-1185">Reference proteome</keyword>
<dbReference type="Gene3D" id="3.40.30.10">
    <property type="entry name" value="Glutaredoxin"/>
    <property type="match status" value="1"/>
</dbReference>
<sequence>MSAGLTLQQHNHYRNLVYRGKESKKPQKIVFLSSSLTTTRVQRVSSFRLKNLLESKRVTYHHVDLAIEDRADEFARLIGTRALPLLLIDDKVLGGEEEVQFLEDMGELDAKLGIDR</sequence>
<name>L1JQ21_GUITC</name>
<evidence type="ECO:0000313" key="2">
    <source>
        <dbReference type="EnsemblProtists" id="EKX50178"/>
    </source>
</evidence>
<dbReference type="PROSITE" id="PS51354">
    <property type="entry name" value="GLUTAREDOXIN_2"/>
    <property type="match status" value="1"/>
</dbReference>
<dbReference type="PaxDb" id="55529-EKX50178"/>
<evidence type="ECO:0000313" key="3">
    <source>
        <dbReference type="Proteomes" id="UP000011087"/>
    </source>
</evidence>
<dbReference type="InterPro" id="IPR036249">
    <property type="entry name" value="Thioredoxin-like_sf"/>
</dbReference>
<dbReference type="KEGG" id="gtt:GUITHDRAFT_103989"/>
<dbReference type="EMBL" id="JH992979">
    <property type="protein sequence ID" value="EKX50178.1"/>
    <property type="molecule type" value="Genomic_DNA"/>
</dbReference>
<dbReference type="GeneID" id="17307004"/>
<organism evidence="1">
    <name type="scientific">Guillardia theta (strain CCMP2712)</name>
    <name type="common">Cryptophyte</name>
    <dbReference type="NCBI Taxonomy" id="905079"/>
    <lineage>
        <taxon>Eukaryota</taxon>
        <taxon>Cryptophyceae</taxon>
        <taxon>Pyrenomonadales</taxon>
        <taxon>Geminigeraceae</taxon>
        <taxon>Guillardia</taxon>
    </lineage>
</organism>
<evidence type="ECO:0000313" key="1">
    <source>
        <dbReference type="EMBL" id="EKX50178.1"/>
    </source>
</evidence>